<sequence length="282" mass="30651">MKRRFRALCAGLLGLVAITLHAQEPRSWTQPVRPFRIYGNTWYVGTQGLGAILITSPQGHVLIDGTLPENAAQIERNIRALGFRLRDVRVILNSHPHADHAGAIAQLARDSGARVRATAAAAAPLQAGGRDPADPQYGEAPAFPAVGAVEPVRNGEVVRLGPLALTAHATPGHTPGSMSWTWRSCEQHACLDIAYVDSLTAIARKGFRFGDDPARMAAFRTTFTTVAGLPCDVLITPHPDASDFMARVQRHALIDRQACKAYAEAARERFERRLAEERTSTR</sequence>
<comment type="caution">
    <text evidence="3">The sequence shown here is derived from an EMBL/GenBank/DDBJ whole genome shotgun (WGS) entry which is preliminary data.</text>
</comment>
<dbReference type="Proteomes" id="UP001381174">
    <property type="component" value="Unassembled WGS sequence"/>
</dbReference>
<keyword evidence="3" id="KW-0378">Hydrolase</keyword>
<protein>
    <submittedName>
        <fullName evidence="3">Subclass B3 metallo-beta-lactamase</fullName>
        <ecNumber evidence="3">3.5.2.6</ecNumber>
    </submittedName>
</protein>
<dbReference type="InterPro" id="IPR001279">
    <property type="entry name" value="Metallo-B-lactamas"/>
</dbReference>
<dbReference type="InterPro" id="IPR036866">
    <property type="entry name" value="RibonucZ/Hydroxyglut_hydro"/>
</dbReference>
<proteinExistence type="predicted"/>
<dbReference type="InterPro" id="IPR050855">
    <property type="entry name" value="NDM-1-like"/>
</dbReference>
<dbReference type="SMART" id="SM00849">
    <property type="entry name" value="Lactamase_B"/>
    <property type="match status" value="1"/>
</dbReference>
<evidence type="ECO:0000313" key="3">
    <source>
        <dbReference type="EMBL" id="MEI7038097.1"/>
    </source>
</evidence>
<keyword evidence="1" id="KW-0732">Signal</keyword>
<dbReference type="PANTHER" id="PTHR42951:SF17">
    <property type="entry name" value="METALLO-BETA-LACTAMASE DOMAIN-CONTAINING PROTEIN"/>
    <property type="match status" value="1"/>
</dbReference>
<dbReference type="EMBL" id="JBBBNY010000015">
    <property type="protein sequence ID" value="MEI7038097.1"/>
    <property type="molecule type" value="Genomic_DNA"/>
</dbReference>
<dbReference type="NCBIfam" id="NF033105">
    <property type="entry name" value="bla_subclass_B3"/>
    <property type="match status" value="1"/>
</dbReference>
<gene>
    <name evidence="3" type="primary">bla</name>
    <name evidence="3" type="ORF">WAT24_15135</name>
</gene>
<dbReference type="SUPFAM" id="SSF56281">
    <property type="entry name" value="Metallo-hydrolase/oxidoreductase"/>
    <property type="match status" value="1"/>
</dbReference>
<accession>A0ABU8JGH4</accession>
<dbReference type="RefSeq" id="WP_336808740.1">
    <property type="nucleotide sequence ID" value="NZ_JBBBNY010000015.1"/>
</dbReference>
<dbReference type="EC" id="3.5.2.6" evidence="3"/>
<dbReference type="Gene3D" id="3.60.15.10">
    <property type="entry name" value="Ribonuclease Z/Hydroxyacylglutathione hydrolase-like"/>
    <property type="match status" value="1"/>
</dbReference>
<evidence type="ECO:0000256" key="1">
    <source>
        <dbReference type="SAM" id="SignalP"/>
    </source>
</evidence>
<feature type="domain" description="Metallo-beta-lactamase" evidence="2">
    <location>
        <begin position="48"/>
        <end position="238"/>
    </location>
</feature>
<dbReference type="GO" id="GO:0008800">
    <property type="term" value="F:beta-lactamase activity"/>
    <property type="evidence" value="ECO:0007669"/>
    <property type="project" value="UniProtKB-EC"/>
</dbReference>
<feature type="chain" id="PRO_5046316812" evidence="1">
    <location>
        <begin position="23"/>
        <end position="282"/>
    </location>
</feature>
<evidence type="ECO:0000259" key="2">
    <source>
        <dbReference type="SMART" id="SM00849"/>
    </source>
</evidence>
<evidence type="ECO:0000313" key="4">
    <source>
        <dbReference type="Proteomes" id="UP001381174"/>
    </source>
</evidence>
<organism evidence="3 4">
    <name type="scientific">Fulvimonas yonginensis</name>
    <dbReference type="NCBI Taxonomy" id="1495200"/>
    <lineage>
        <taxon>Bacteria</taxon>
        <taxon>Pseudomonadati</taxon>
        <taxon>Pseudomonadota</taxon>
        <taxon>Gammaproteobacteria</taxon>
        <taxon>Lysobacterales</taxon>
        <taxon>Rhodanobacteraceae</taxon>
        <taxon>Fulvimonas</taxon>
    </lineage>
</organism>
<keyword evidence="4" id="KW-1185">Reference proteome</keyword>
<dbReference type="PANTHER" id="PTHR42951">
    <property type="entry name" value="METALLO-BETA-LACTAMASE DOMAIN-CONTAINING"/>
    <property type="match status" value="1"/>
</dbReference>
<feature type="signal peptide" evidence="1">
    <location>
        <begin position="1"/>
        <end position="22"/>
    </location>
</feature>
<name>A0ABU8JGH4_9GAMM</name>
<dbReference type="Pfam" id="PF00753">
    <property type="entry name" value="Lactamase_B"/>
    <property type="match status" value="1"/>
</dbReference>
<dbReference type="NCBIfam" id="NF012229">
    <property type="entry name" value="bla_class_B_core"/>
    <property type="match status" value="1"/>
</dbReference>
<reference evidence="3 4" key="1">
    <citation type="journal article" date="2014" name="Int. J. Syst. Evol. Microbiol.">
        <title>Fulvimonas yonginensis sp. nov., isolated from greenhouse soil, and emended description of the genus Fulvimonas.</title>
        <authorList>
            <person name="Ahn J.H."/>
            <person name="Kim S.J."/>
            <person name="Weon H.Y."/>
            <person name="Hong S.B."/>
            <person name="Seok S.J."/>
            <person name="Kwon S.W."/>
        </authorList>
    </citation>
    <scope>NUCLEOTIDE SEQUENCE [LARGE SCALE GENOMIC DNA]</scope>
    <source>
        <strain evidence="3 4">KACC 16952</strain>
    </source>
</reference>